<dbReference type="Pfam" id="PF06877">
    <property type="entry name" value="RraB"/>
    <property type="match status" value="1"/>
</dbReference>
<sequence length="116" mass="12923">MFGLFKKKTRANKNDAVRKALAGYGDDGTRPRHVIHFAYAKKGGQDAAAAEEIIRRYLAPDVLEPAEVGDGIRFEQNREVASAEFDAMTDGLERDLAEIGWEYDGWECAVETGEEE</sequence>
<dbReference type="InterPro" id="IPR036701">
    <property type="entry name" value="RraB-like_sf"/>
</dbReference>
<name>A0A7C9MWJ4_9RHOB</name>
<proteinExistence type="predicted"/>
<dbReference type="SUPFAM" id="SSF89946">
    <property type="entry name" value="Hypothetical protein VC0424"/>
    <property type="match status" value="1"/>
</dbReference>
<gene>
    <name evidence="2" type="ORF">GQ651_07430</name>
</gene>
<organism evidence="2 3">
    <name type="scientific">Kangsaoukella pontilimi</name>
    <dbReference type="NCBI Taxonomy" id="2691042"/>
    <lineage>
        <taxon>Bacteria</taxon>
        <taxon>Pseudomonadati</taxon>
        <taxon>Pseudomonadota</taxon>
        <taxon>Alphaproteobacteria</taxon>
        <taxon>Rhodobacterales</taxon>
        <taxon>Paracoccaceae</taxon>
        <taxon>Kangsaoukella</taxon>
    </lineage>
</organism>
<evidence type="ECO:0000259" key="1">
    <source>
        <dbReference type="Pfam" id="PF06877"/>
    </source>
</evidence>
<evidence type="ECO:0000313" key="3">
    <source>
        <dbReference type="Proteomes" id="UP000480350"/>
    </source>
</evidence>
<evidence type="ECO:0000313" key="2">
    <source>
        <dbReference type="EMBL" id="MXQ07674.1"/>
    </source>
</evidence>
<feature type="domain" description="Regulator of ribonuclease activity B" evidence="1">
    <location>
        <begin position="13"/>
        <end position="108"/>
    </location>
</feature>
<keyword evidence="3" id="KW-1185">Reference proteome</keyword>
<reference evidence="2 3" key="1">
    <citation type="submission" date="2019-12" db="EMBL/GenBank/DDBJ databases">
        <authorList>
            <person name="Lee S.D."/>
        </authorList>
    </citation>
    <scope>NUCLEOTIDE SEQUENCE [LARGE SCALE GENOMIC DNA]</scope>
    <source>
        <strain evidence="2 3">GH1-50</strain>
    </source>
</reference>
<dbReference type="InterPro" id="IPR009671">
    <property type="entry name" value="RraB_dom"/>
</dbReference>
<dbReference type="Proteomes" id="UP000480350">
    <property type="component" value="Unassembled WGS sequence"/>
</dbReference>
<dbReference type="EMBL" id="WUPT01000001">
    <property type="protein sequence ID" value="MXQ07674.1"/>
    <property type="molecule type" value="Genomic_DNA"/>
</dbReference>
<comment type="caution">
    <text evidence="2">The sequence shown here is derived from an EMBL/GenBank/DDBJ whole genome shotgun (WGS) entry which is preliminary data.</text>
</comment>
<dbReference type="RefSeq" id="WP_160763538.1">
    <property type="nucleotide sequence ID" value="NZ_WUPT01000001.1"/>
</dbReference>
<dbReference type="Gene3D" id="3.30.70.970">
    <property type="entry name" value="RraB-like"/>
    <property type="match status" value="1"/>
</dbReference>
<protein>
    <recommendedName>
        <fullName evidence="1">Regulator of ribonuclease activity B domain-containing protein</fullName>
    </recommendedName>
</protein>
<accession>A0A7C9MWJ4</accession>
<dbReference type="AlphaFoldDB" id="A0A7C9MWJ4"/>
<reference evidence="2 3" key="2">
    <citation type="submission" date="2020-03" db="EMBL/GenBank/DDBJ databases">
        <title>Kangsaoukella pontilimi gen. nov., sp. nov., a new member of the family Rhodobacteraceae isolated from a tidal mudflat.</title>
        <authorList>
            <person name="Kim I.S."/>
        </authorList>
    </citation>
    <scope>NUCLEOTIDE SEQUENCE [LARGE SCALE GENOMIC DNA]</scope>
    <source>
        <strain evidence="2 3">GH1-50</strain>
    </source>
</reference>